<comment type="subcellular location">
    <subcellularLocation>
        <location evidence="1">Secreted</location>
    </subcellularLocation>
</comment>
<accession>A0A397HYY8</accession>
<dbReference type="Pfam" id="PF24708">
    <property type="entry name" value="Lip_C"/>
    <property type="match status" value="1"/>
</dbReference>
<dbReference type="OrthoDB" id="206848at2759"/>
<dbReference type="STRING" id="1348612.A0A397HYY8"/>
<dbReference type="PANTHER" id="PTHR34043:SF3">
    <property type="entry name" value="ALPHA_BETA-HYDROLASES SUPERFAMILY PROTEIN"/>
    <property type="match status" value="1"/>
</dbReference>
<organism evidence="8 9">
    <name type="scientific">Diversispora epigaea</name>
    <dbReference type="NCBI Taxonomy" id="1348612"/>
    <lineage>
        <taxon>Eukaryota</taxon>
        <taxon>Fungi</taxon>
        <taxon>Fungi incertae sedis</taxon>
        <taxon>Mucoromycota</taxon>
        <taxon>Glomeromycotina</taxon>
        <taxon>Glomeromycetes</taxon>
        <taxon>Diversisporales</taxon>
        <taxon>Diversisporaceae</taxon>
        <taxon>Diversispora</taxon>
    </lineage>
</organism>
<keyword evidence="9" id="KW-1185">Reference proteome</keyword>
<keyword evidence="4" id="KW-0378">Hydrolase</keyword>
<evidence type="ECO:0000256" key="5">
    <source>
        <dbReference type="ARBA" id="ARBA00023098"/>
    </source>
</evidence>
<evidence type="ECO:0000256" key="4">
    <source>
        <dbReference type="ARBA" id="ARBA00022801"/>
    </source>
</evidence>
<keyword evidence="3" id="KW-0732">Signal</keyword>
<dbReference type="GO" id="GO:0005576">
    <property type="term" value="C:extracellular region"/>
    <property type="evidence" value="ECO:0007669"/>
    <property type="project" value="UniProtKB-SubCell"/>
</dbReference>
<dbReference type="AlphaFoldDB" id="A0A397HYY8"/>
<dbReference type="InterPro" id="IPR056304">
    <property type="entry name" value="Lip-like_C"/>
</dbReference>
<name>A0A397HYY8_9GLOM</name>
<proteinExistence type="predicted"/>
<evidence type="ECO:0000259" key="7">
    <source>
        <dbReference type="Pfam" id="PF24708"/>
    </source>
</evidence>
<evidence type="ECO:0000313" key="9">
    <source>
        <dbReference type="Proteomes" id="UP000266861"/>
    </source>
</evidence>
<evidence type="ECO:0000256" key="1">
    <source>
        <dbReference type="ARBA" id="ARBA00004613"/>
    </source>
</evidence>
<evidence type="ECO:0000256" key="3">
    <source>
        <dbReference type="ARBA" id="ARBA00022729"/>
    </source>
</evidence>
<protein>
    <recommendedName>
        <fullName evidence="7">Lipase-like C-terminal domain-containing protein</fullName>
    </recommendedName>
</protein>
<feature type="domain" description="Lipase-like C-terminal" evidence="7">
    <location>
        <begin position="160"/>
        <end position="232"/>
    </location>
</feature>
<feature type="compositionally biased region" description="Low complexity" evidence="6">
    <location>
        <begin position="625"/>
        <end position="640"/>
    </location>
</feature>
<dbReference type="Proteomes" id="UP000266861">
    <property type="component" value="Unassembled WGS sequence"/>
</dbReference>
<evidence type="ECO:0000256" key="6">
    <source>
        <dbReference type="SAM" id="MobiDB-lite"/>
    </source>
</evidence>
<dbReference type="GO" id="GO:0016787">
    <property type="term" value="F:hydrolase activity"/>
    <property type="evidence" value="ECO:0007669"/>
    <property type="project" value="UniProtKB-KW"/>
</dbReference>
<sequence length="671" mass="76479">MFKYFQNKTQPHYQQETPTLPLLPNANGYQDEDEVPYLAEAMPVDYSSTYNSYNNSPYNSQLQPPSLPISPSHSIPLSSRNHFHNQSYYPYNNNMTSEPAKDLRLCLDGEDKDTFVFVPGLLSYDTIELPLPGGKSWTIADNWSDVKEMIDDPLIVNPNPFGSVHDRAVQIYYQIKGGQVDYGLQHSHQFCHKQLGATYEGLMPDWSPDNPVVLIGKGYGATTALHLQHLLSTNFFGQHTSGTMVKGVICLSAPHRGSTLPYYLGLVPGSKCIVHPFSILQFFLSIIHLICYFSFLQRIFNFRLNEQWGLSSKSEGGEQSLWSAITARSRFAYFGDNFLLDWSVEGARQRYAGDEKDKHRLDSHCVYINYVTTGYSWRSKVTGHFWPRLTWKNFQSSIISTFLGQYKFTPEEEQQVLRTPSSTFWQNDGTLPIYSQFPPPHQRVLMNISLDDQLYDPLRHEIQPGVWYNVYVEDLSKTMLFDDVPFLFTQGLSDSRIIKKIGQFTSNYNDKLENYYILGIEILEKITVTIKNKLYSKGGKSIEYSTSSSLPPSLSSSKSSFAYLSMATAERIEKRQSDKAGSEWTHKIETMELINSPSKLFWWMNQFQKMQENSGLKNNEKEGEASSTTTSFAPTPFMPSPMFLKSNRKMTIEDYSATIMNGDVGGIISSS</sequence>
<dbReference type="SUPFAM" id="SSF53474">
    <property type="entry name" value="alpha/beta-Hydrolases"/>
    <property type="match status" value="1"/>
</dbReference>
<dbReference type="PANTHER" id="PTHR34043">
    <property type="entry name" value="ALPHA/BETA-HYDROLASES SUPERFAMILY PROTEIN"/>
    <property type="match status" value="1"/>
</dbReference>
<dbReference type="InterPro" id="IPR029058">
    <property type="entry name" value="AB_hydrolase_fold"/>
</dbReference>
<keyword evidence="2" id="KW-0964">Secreted</keyword>
<evidence type="ECO:0000313" key="8">
    <source>
        <dbReference type="EMBL" id="RHZ67228.1"/>
    </source>
</evidence>
<comment type="caution">
    <text evidence="8">The sequence shown here is derived from an EMBL/GenBank/DDBJ whole genome shotgun (WGS) entry which is preliminary data.</text>
</comment>
<evidence type="ECO:0000256" key="2">
    <source>
        <dbReference type="ARBA" id="ARBA00022525"/>
    </source>
</evidence>
<feature type="region of interest" description="Disordered" evidence="6">
    <location>
        <begin position="614"/>
        <end position="640"/>
    </location>
</feature>
<gene>
    <name evidence="8" type="ORF">Glove_302g32</name>
</gene>
<dbReference type="EMBL" id="PQFF01000276">
    <property type="protein sequence ID" value="RHZ67228.1"/>
    <property type="molecule type" value="Genomic_DNA"/>
</dbReference>
<keyword evidence="5" id="KW-0443">Lipid metabolism</keyword>
<dbReference type="Gene3D" id="3.40.50.1820">
    <property type="entry name" value="alpha/beta hydrolase"/>
    <property type="match status" value="1"/>
</dbReference>
<reference evidence="8 9" key="1">
    <citation type="submission" date="2018-08" db="EMBL/GenBank/DDBJ databases">
        <title>Genome and evolution of the arbuscular mycorrhizal fungus Diversispora epigaea (formerly Glomus versiforme) and its bacterial endosymbionts.</title>
        <authorList>
            <person name="Sun X."/>
            <person name="Fei Z."/>
            <person name="Harrison M."/>
        </authorList>
    </citation>
    <scope>NUCLEOTIDE SEQUENCE [LARGE SCALE GENOMIC DNA]</scope>
    <source>
        <strain evidence="8 9">IT104</strain>
    </source>
</reference>
<dbReference type="GO" id="GO:0006629">
    <property type="term" value="P:lipid metabolic process"/>
    <property type="evidence" value="ECO:0007669"/>
    <property type="project" value="UniProtKB-KW"/>
</dbReference>